<evidence type="ECO:0008006" key="3">
    <source>
        <dbReference type="Google" id="ProtNLM"/>
    </source>
</evidence>
<name>A0A553CN96_9FLAO</name>
<comment type="caution">
    <text evidence="1">The sequence shown here is derived from an EMBL/GenBank/DDBJ whole genome shotgun (WGS) entry which is preliminary data.</text>
</comment>
<protein>
    <recommendedName>
        <fullName evidence="3">Outer membrane protein beta-barrel domain-containing protein</fullName>
    </recommendedName>
</protein>
<dbReference type="OrthoDB" id="883248at2"/>
<evidence type="ECO:0000313" key="1">
    <source>
        <dbReference type="EMBL" id="TRX22068.1"/>
    </source>
</evidence>
<dbReference type="AlphaFoldDB" id="A0A553CN96"/>
<dbReference type="EMBL" id="VJZR01000003">
    <property type="protein sequence ID" value="TRX22068.1"/>
    <property type="molecule type" value="Genomic_DNA"/>
</dbReference>
<proteinExistence type="predicted"/>
<keyword evidence="2" id="KW-1185">Reference proteome</keyword>
<organism evidence="1 2">
    <name type="scientific">Flavobacterium franklandianum</name>
    <dbReference type="NCBI Taxonomy" id="2594430"/>
    <lineage>
        <taxon>Bacteria</taxon>
        <taxon>Pseudomonadati</taxon>
        <taxon>Bacteroidota</taxon>
        <taxon>Flavobacteriia</taxon>
        <taxon>Flavobacteriales</taxon>
        <taxon>Flavobacteriaceae</taxon>
        <taxon>Flavobacterium</taxon>
    </lineage>
</organism>
<accession>A0A553CN96</accession>
<dbReference type="Proteomes" id="UP000318585">
    <property type="component" value="Unassembled WGS sequence"/>
</dbReference>
<dbReference type="RefSeq" id="WP_144071059.1">
    <property type="nucleotide sequence ID" value="NZ_VJZR01000003.1"/>
</dbReference>
<sequence>MKNILGVIFLGMFFNTNAQDSSVEKSIFGIQTGFMGIWLNNEIKLTNNITLRSEIGIENDFSVGNHYEGAGFIIQPVLT</sequence>
<reference evidence="1 2" key="1">
    <citation type="submission" date="2019-07" db="EMBL/GenBank/DDBJ databases">
        <title>Novel species of Flavobacterium.</title>
        <authorList>
            <person name="Liu Q."/>
            <person name="Xin Y.-H."/>
        </authorList>
    </citation>
    <scope>NUCLEOTIDE SEQUENCE [LARGE SCALE GENOMIC DNA]</scope>
    <source>
        <strain evidence="1 2">LB3P56</strain>
    </source>
</reference>
<gene>
    <name evidence="1" type="ORF">FNW17_05200</name>
</gene>
<evidence type="ECO:0000313" key="2">
    <source>
        <dbReference type="Proteomes" id="UP000318585"/>
    </source>
</evidence>